<organism evidence="2 3">
    <name type="scientific">Parascaris univalens</name>
    <name type="common">Nematode worm</name>
    <dbReference type="NCBI Taxonomy" id="6257"/>
    <lineage>
        <taxon>Eukaryota</taxon>
        <taxon>Metazoa</taxon>
        <taxon>Ecdysozoa</taxon>
        <taxon>Nematoda</taxon>
        <taxon>Chromadorea</taxon>
        <taxon>Rhabditida</taxon>
        <taxon>Spirurina</taxon>
        <taxon>Ascaridomorpha</taxon>
        <taxon>Ascaridoidea</taxon>
        <taxon>Ascarididae</taxon>
        <taxon>Parascaris</taxon>
    </lineage>
</organism>
<reference evidence="3" key="1">
    <citation type="submission" date="2022-11" db="UniProtKB">
        <authorList>
            <consortium name="WormBaseParasite"/>
        </authorList>
    </citation>
    <scope>IDENTIFICATION</scope>
</reference>
<dbReference type="AlphaFoldDB" id="A0A914ZL42"/>
<sequence>VHLKLPRIRKTLERLSFFDMQCSSVSAGLKCVDGQCVLRKPCPNLRTPTPPEGCYYKSIPDSDGCVTPTLKCDQKKVWKRQIPECPRNSIYSNCTNTCGYAHCATMNHVKHCQSLRCGPPGCVCKAGHVFVSVDHSLGCVHKDECSKIVHKRTTGSVQN</sequence>
<dbReference type="Pfam" id="PF01826">
    <property type="entry name" value="TIL"/>
    <property type="match status" value="1"/>
</dbReference>
<feature type="domain" description="TIL" evidence="1">
    <location>
        <begin position="85"/>
        <end position="145"/>
    </location>
</feature>
<dbReference type="Proteomes" id="UP000887569">
    <property type="component" value="Unplaced"/>
</dbReference>
<evidence type="ECO:0000313" key="3">
    <source>
        <dbReference type="WBParaSite" id="PgB07_g003_t01"/>
    </source>
</evidence>
<proteinExistence type="predicted"/>
<dbReference type="InterPro" id="IPR002919">
    <property type="entry name" value="TIL_dom"/>
</dbReference>
<protein>
    <submittedName>
        <fullName evidence="3">TIL domain-containing protein</fullName>
    </submittedName>
</protein>
<dbReference type="CDD" id="cd19941">
    <property type="entry name" value="TIL"/>
    <property type="match status" value="1"/>
</dbReference>
<accession>A0A914ZL42</accession>
<keyword evidence="2" id="KW-1185">Reference proteome</keyword>
<dbReference type="Gene3D" id="2.10.25.10">
    <property type="entry name" value="Laminin"/>
    <property type="match status" value="1"/>
</dbReference>
<name>A0A914ZL42_PARUN</name>
<dbReference type="WBParaSite" id="PgB07_g003_t01">
    <property type="protein sequence ID" value="PgB07_g003_t01"/>
    <property type="gene ID" value="PgB07_g003"/>
</dbReference>
<evidence type="ECO:0000259" key="1">
    <source>
        <dbReference type="Pfam" id="PF01826"/>
    </source>
</evidence>
<evidence type="ECO:0000313" key="2">
    <source>
        <dbReference type="Proteomes" id="UP000887569"/>
    </source>
</evidence>